<dbReference type="GO" id="GO:0035435">
    <property type="term" value="P:phosphate ion transmembrane transport"/>
    <property type="evidence" value="ECO:0007669"/>
    <property type="project" value="InterPro"/>
</dbReference>
<name>A0A931AXF1_9FIRM</name>
<comment type="caution">
    <text evidence="7">The sequence shown here is derived from an EMBL/GenBank/DDBJ whole genome shotgun (WGS) entry which is preliminary data.</text>
</comment>
<gene>
    <name evidence="7" type="ORF">I0Q91_05805</name>
</gene>
<feature type="transmembrane region" description="Helical" evidence="6">
    <location>
        <begin position="320"/>
        <end position="346"/>
    </location>
</feature>
<comment type="subcellular location">
    <subcellularLocation>
        <location evidence="1">Membrane</location>
        <topology evidence="1">Multi-pass membrane protein</topology>
    </subcellularLocation>
</comment>
<dbReference type="InterPro" id="IPR009887">
    <property type="entry name" value="ANKH"/>
</dbReference>
<keyword evidence="8" id="KW-1185">Reference proteome</keyword>
<dbReference type="PANTHER" id="PTHR28384:SF1">
    <property type="entry name" value="PROGRESSIVE ANKYLOSIS PROTEIN HOMOLOG"/>
    <property type="match status" value="1"/>
</dbReference>
<dbReference type="PANTHER" id="PTHR28384">
    <property type="entry name" value="PROGRESSIVE ANKYLOSIS PROTEIN HOMOLOG"/>
    <property type="match status" value="1"/>
</dbReference>
<dbReference type="AlphaFoldDB" id="A0A931AXF1"/>
<protein>
    <recommendedName>
        <fullName evidence="9">Na+-driven multidrug efflux pump</fullName>
    </recommendedName>
</protein>
<feature type="transmembrane region" description="Helical" evidence="6">
    <location>
        <begin position="277"/>
        <end position="299"/>
    </location>
</feature>
<feature type="transmembrane region" description="Helical" evidence="6">
    <location>
        <begin position="198"/>
        <end position="220"/>
    </location>
</feature>
<keyword evidence="2" id="KW-0813">Transport</keyword>
<feature type="transmembrane region" description="Helical" evidence="6">
    <location>
        <begin position="166"/>
        <end position="186"/>
    </location>
</feature>
<dbReference type="GO" id="GO:0005886">
    <property type="term" value="C:plasma membrane"/>
    <property type="evidence" value="ECO:0007669"/>
    <property type="project" value="TreeGrafter"/>
</dbReference>
<sequence>MQSRRKKVKSRRDISYLSLFLFFLPLAVTPTIIGLSHSIVDAALARMPSPELSIAIFAIVKGFSNIVKSPIYTSRQVVSSMVDSKESYYLAIKFLGALCGFFLFILISIGYTPLGNFVFRNIYGLREVEQLEFARAALRITAFMPLVEYLRNTHQGIVISLKKTHLFLPGIILRLIFISSFLYWTVQTQAVLGVVAGSITWFFGIGLEAVFIIASLFFFYKSPAQAAELMPVTNKKELEVKSLFKFFLPLGLMMSFASFVQPIIQAGLGRTESPTEALAVFGVSMGLMFVLSGSLSMLHNVSLVHAEDHNDENWPKIFKFCLSAGLIVSSIIFIISVTPIGFWIFNSVISVSVGITEIAMRVMLVLSVVPLFRAIREAYWGLLMTEKNTRAIGISKLMNIIMVIITLIISILFINIHPAIIGGLAYTLGEGAETFAIWFQAITDWKEDKREFAYEN</sequence>
<feature type="transmembrane region" description="Helical" evidence="6">
    <location>
        <begin position="358"/>
        <end position="376"/>
    </location>
</feature>
<evidence type="ECO:0000256" key="3">
    <source>
        <dbReference type="ARBA" id="ARBA00022692"/>
    </source>
</evidence>
<dbReference type="EMBL" id="JADPIE010000003">
    <property type="protein sequence ID" value="MBF8436583.1"/>
    <property type="molecule type" value="Genomic_DNA"/>
</dbReference>
<evidence type="ECO:0000313" key="7">
    <source>
        <dbReference type="EMBL" id="MBF8436583.1"/>
    </source>
</evidence>
<dbReference type="GO" id="GO:0030504">
    <property type="term" value="F:inorganic diphosphate transmembrane transporter activity"/>
    <property type="evidence" value="ECO:0007669"/>
    <property type="project" value="TreeGrafter"/>
</dbReference>
<evidence type="ECO:0000256" key="5">
    <source>
        <dbReference type="ARBA" id="ARBA00023136"/>
    </source>
</evidence>
<evidence type="ECO:0000256" key="4">
    <source>
        <dbReference type="ARBA" id="ARBA00022989"/>
    </source>
</evidence>
<reference evidence="7" key="1">
    <citation type="submission" date="2020-11" db="EMBL/GenBank/DDBJ databases">
        <title>Halonatronomonas betainensis gen. nov., sp. nov. a novel haloalkaliphilic representative of the family Halanaerobiacae capable of betaine degradation.</title>
        <authorList>
            <person name="Boltyanskaya Y."/>
            <person name="Kevbrin V."/>
            <person name="Detkova E."/>
            <person name="Grouzdev D.S."/>
            <person name="Koziaeva V."/>
            <person name="Zhilina T."/>
        </authorList>
    </citation>
    <scope>NUCLEOTIDE SEQUENCE</scope>
    <source>
        <strain evidence="7">Z-7014</strain>
    </source>
</reference>
<evidence type="ECO:0000313" key="8">
    <source>
        <dbReference type="Proteomes" id="UP000621436"/>
    </source>
</evidence>
<organism evidence="7 8">
    <name type="scientific">Halonatronomonas betaini</name>
    <dbReference type="NCBI Taxonomy" id="2778430"/>
    <lineage>
        <taxon>Bacteria</taxon>
        <taxon>Bacillati</taxon>
        <taxon>Bacillota</taxon>
        <taxon>Clostridia</taxon>
        <taxon>Halanaerobiales</taxon>
        <taxon>Halarsenatibacteraceae</taxon>
        <taxon>Halonatronomonas</taxon>
    </lineage>
</organism>
<evidence type="ECO:0000256" key="2">
    <source>
        <dbReference type="ARBA" id="ARBA00022448"/>
    </source>
</evidence>
<feature type="transmembrane region" description="Helical" evidence="6">
    <location>
        <begin position="397"/>
        <end position="416"/>
    </location>
</feature>
<keyword evidence="4 6" id="KW-1133">Transmembrane helix</keyword>
<dbReference type="Pfam" id="PF07260">
    <property type="entry name" value="ANKH"/>
    <property type="match status" value="1"/>
</dbReference>
<dbReference type="RefSeq" id="WP_270453487.1">
    <property type="nucleotide sequence ID" value="NZ_JADPIE010000003.1"/>
</dbReference>
<evidence type="ECO:0000256" key="6">
    <source>
        <dbReference type="SAM" id="Phobius"/>
    </source>
</evidence>
<proteinExistence type="predicted"/>
<accession>A0A931AXF1</accession>
<evidence type="ECO:0000256" key="1">
    <source>
        <dbReference type="ARBA" id="ARBA00004141"/>
    </source>
</evidence>
<feature type="transmembrane region" description="Helical" evidence="6">
    <location>
        <begin position="88"/>
        <end position="113"/>
    </location>
</feature>
<dbReference type="Proteomes" id="UP000621436">
    <property type="component" value="Unassembled WGS sequence"/>
</dbReference>
<keyword evidence="3 6" id="KW-0812">Transmembrane</keyword>
<dbReference type="GO" id="GO:0005315">
    <property type="term" value="F:phosphate transmembrane transporter activity"/>
    <property type="evidence" value="ECO:0007669"/>
    <property type="project" value="InterPro"/>
</dbReference>
<feature type="transmembrane region" description="Helical" evidence="6">
    <location>
        <begin position="243"/>
        <end position="265"/>
    </location>
</feature>
<keyword evidence="5 6" id="KW-0472">Membrane</keyword>
<evidence type="ECO:0008006" key="9">
    <source>
        <dbReference type="Google" id="ProtNLM"/>
    </source>
</evidence>